<keyword evidence="2 3" id="KW-0143">Chaperone</keyword>
<comment type="function">
    <text evidence="3">Required for maturation of urease via the functional incorporation of the urease nickel metallocenter.</text>
</comment>
<evidence type="ECO:0000313" key="5">
    <source>
        <dbReference type="Proteomes" id="UP000294547"/>
    </source>
</evidence>
<dbReference type="PANTHER" id="PTHR33643">
    <property type="entry name" value="UREASE ACCESSORY PROTEIN D"/>
    <property type="match status" value="1"/>
</dbReference>
<keyword evidence="3" id="KW-0996">Nickel insertion</keyword>
<gene>
    <name evidence="3" type="primary">ureD</name>
    <name evidence="4" type="ORF">EDD54_2668</name>
</gene>
<dbReference type="EMBL" id="SNXY01000008">
    <property type="protein sequence ID" value="TDP84065.1"/>
    <property type="molecule type" value="Genomic_DNA"/>
</dbReference>
<dbReference type="HAMAP" id="MF_01384">
    <property type="entry name" value="UreD"/>
    <property type="match status" value="1"/>
</dbReference>
<name>A0A4R6RDD1_9HYPH</name>
<evidence type="ECO:0000313" key="4">
    <source>
        <dbReference type="EMBL" id="TDP84065.1"/>
    </source>
</evidence>
<protein>
    <recommendedName>
        <fullName evidence="3">Urease accessory protein UreD</fullName>
    </recommendedName>
</protein>
<dbReference type="GO" id="GO:0005737">
    <property type="term" value="C:cytoplasm"/>
    <property type="evidence" value="ECO:0007669"/>
    <property type="project" value="UniProtKB-SubCell"/>
</dbReference>
<evidence type="ECO:0000256" key="1">
    <source>
        <dbReference type="ARBA" id="ARBA00007177"/>
    </source>
</evidence>
<comment type="subcellular location">
    <subcellularLocation>
        <location evidence="3">Cytoplasm</location>
    </subcellularLocation>
</comment>
<organism evidence="4 5">
    <name type="scientific">Oharaeibacter diazotrophicus</name>
    <dbReference type="NCBI Taxonomy" id="1920512"/>
    <lineage>
        <taxon>Bacteria</taxon>
        <taxon>Pseudomonadati</taxon>
        <taxon>Pseudomonadota</taxon>
        <taxon>Alphaproteobacteria</taxon>
        <taxon>Hyphomicrobiales</taxon>
        <taxon>Pleomorphomonadaceae</taxon>
        <taxon>Oharaeibacter</taxon>
    </lineage>
</organism>
<dbReference type="InterPro" id="IPR002669">
    <property type="entry name" value="UreD"/>
</dbReference>
<proteinExistence type="inferred from homology"/>
<comment type="caution">
    <text evidence="4">The sequence shown here is derived from an EMBL/GenBank/DDBJ whole genome shotgun (WGS) entry which is preliminary data.</text>
</comment>
<dbReference type="GO" id="GO:0016151">
    <property type="term" value="F:nickel cation binding"/>
    <property type="evidence" value="ECO:0007669"/>
    <property type="project" value="UniProtKB-UniRule"/>
</dbReference>
<keyword evidence="5" id="KW-1185">Reference proteome</keyword>
<dbReference type="AlphaFoldDB" id="A0A4R6RDD1"/>
<reference evidence="4 5" key="1">
    <citation type="submission" date="2019-03" db="EMBL/GenBank/DDBJ databases">
        <title>Genomic Encyclopedia of Type Strains, Phase IV (KMG-IV): sequencing the most valuable type-strain genomes for metagenomic binning, comparative biology and taxonomic classification.</title>
        <authorList>
            <person name="Goeker M."/>
        </authorList>
    </citation>
    <scope>NUCLEOTIDE SEQUENCE [LARGE SCALE GENOMIC DNA]</scope>
    <source>
        <strain evidence="4 5">DSM 102969</strain>
    </source>
</reference>
<comment type="subunit">
    <text evidence="3">UreD, UreF and UreG form a complex that acts as a GTP-hydrolysis-dependent molecular chaperone, activating the urease apoprotein by helping to assemble the nickel containing metallocenter of UreC. The UreE protein probably delivers the nickel.</text>
</comment>
<evidence type="ECO:0000256" key="3">
    <source>
        <dbReference type="HAMAP-Rule" id="MF_01384"/>
    </source>
</evidence>
<accession>A0A4R6RDD1</accession>
<dbReference type="PANTHER" id="PTHR33643:SF1">
    <property type="entry name" value="UREASE ACCESSORY PROTEIN D"/>
    <property type="match status" value="1"/>
</dbReference>
<comment type="similarity">
    <text evidence="1 3">Belongs to the UreD family.</text>
</comment>
<dbReference type="Pfam" id="PF01774">
    <property type="entry name" value="UreD"/>
    <property type="match status" value="1"/>
</dbReference>
<keyword evidence="3" id="KW-0963">Cytoplasm</keyword>
<evidence type="ECO:0000256" key="2">
    <source>
        <dbReference type="ARBA" id="ARBA00023186"/>
    </source>
</evidence>
<sequence length="312" mass="32357">MRIGLALAILGPAVDPSGRSAHGGSALSAVAMENGASAARMQRARGSARVSFRHDPTAPSAATRLAELWQDGSGKIRLPNVHDGRGPVAVLLNTAGGVTGGDRLDYAATWGAGTTATVTSQAAERVYRRSAGTARVDTTLTLGAGARGAWLPQETILFDRSALSRNLTVEMADDASLVACETVLFGRTAMGEEVTDVELDDLWRIRRGGRLVYADRLRIHGDAKAILSGGATGRGARAIAGVVAAAPDAEARLDGAREILGDGADGVEAGASAFDGLLVLRLAAPDGRALRRRLEPLLAFLIDGPLPRVWAL</sequence>
<dbReference type="Proteomes" id="UP000294547">
    <property type="component" value="Unassembled WGS sequence"/>
</dbReference>